<accession>A0AAD7A1Y9</accession>
<keyword evidence="3" id="KW-1185">Reference proteome</keyword>
<protein>
    <submittedName>
        <fullName evidence="2">Uncharacterized protein</fullName>
    </submittedName>
</protein>
<organism evidence="2 3">
    <name type="scientific">Mycena albidolilacea</name>
    <dbReference type="NCBI Taxonomy" id="1033008"/>
    <lineage>
        <taxon>Eukaryota</taxon>
        <taxon>Fungi</taxon>
        <taxon>Dikarya</taxon>
        <taxon>Basidiomycota</taxon>
        <taxon>Agaricomycotina</taxon>
        <taxon>Agaricomycetes</taxon>
        <taxon>Agaricomycetidae</taxon>
        <taxon>Agaricales</taxon>
        <taxon>Marasmiineae</taxon>
        <taxon>Mycenaceae</taxon>
        <taxon>Mycena</taxon>
    </lineage>
</organism>
<evidence type="ECO:0000313" key="2">
    <source>
        <dbReference type="EMBL" id="KAJ7347930.1"/>
    </source>
</evidence>
<dbReference type="Proteomes" id="UP001218218">
    <property type="component" value="Unassembled WGS sequence"/>
</dbReference>
<dbReference type="AlphaFoldDB" id="A0AAD7A1Y9"/>
<sequence>MATSRKRTRIEDSDDESQSDRESPSPTRSPSPELRDDLPAGELYQSIQAARLQQQKANDARKELRAAQRQLADITNQDNTAPKRGRKKRKMVHGGSDEETKEVKNLAHKFTMMKLLWIPDFKKTANTKVDDQYNPLEHFENAASKVQGELADLLETLPEKFHGEVMRSEWFVREFHVAMGTQRSNAAGRVRRECGPEIFDCTTADLSTSESRRDKFRKQIGYVEDAEGKSHYEAFNVDLLHKDYNGSFDIKTVFRGAALHLAFAGLTRGPKAVTAMKTADKPIQATGKCVSQLWHLDHSTPGCIAVAGILVRWAASADTELTPRGAETGINWQGDFEKYIAYLQNGLDKHKASVLKIFREWDEIFFPDTDCSLAATEGGEDHADKHVQDVMDLLNADEEEVPEGAE</sequence>
<evidence type="ECO:0000313" key="3">
    <source>
        <dbReference type="Proteomes" id="UP001218218"/>
    </source>
</evidence>
<evidence type="ECO:0000256" key="1">
    <source>
        <dbReference type="SAM" id="MobiDB-lite"/>
    </source>
</evidence>
<reference evidence="2" key="1">
    <citation type="submission" date="2023-03" db="EMBL/GenBank/DDBJ databases">
        <title>Massive genome expansion in bonnet fungi (Mycena s.s.) driven by repeated elements and novel gene families across ecological guilds.</title>
        <authorList>
            <consortium name="Lawrence Berkeley National Laboratory"/>
            <person name="Harder C.B."/>
            <person name="Miyauchi S."/>
            <person name="Viragh M."/>
            <person name="Kuo A."/>
            <person name="Thoen E."/>
            <person name="Andreopoulos B."/>
            <person name="Lu D."/>
            <person name="Skrede I."/>
            <person name="Drula E."/>
            <person name="Henrissat B."/>
            <person name="Morin E."/>
            <person name="Kohler A."/>
            <person name="Barry K."/>
            <person name="LaButti K."/>
            <person name="Morin E."/>
            <person name="Salamov A."/>
            <person name="Lipzen A."/>
            <person name="Mereny Z."/>
            <person name="Hegedus B."/>
            <person name="Baldrian P."/>
            <person name="Stursova M."/>
            <person name="Weitz H."/>
            <person name="Taylor A."/>
            <person name="Grigoriev I.V."/>
            <person name="Nagy L.G."/>
            <person name="Martin F."/>
            <person name="Kauserud H."/>
        </authorList>
    </citation>
    <scope>NUCLEOTIDE SEQUENCE</scope>
    <source>
        <strain evidence="2">CBHHK002</strain>
    </source>
</reference>
<feature type="compositionally biased region" description="Basic residues" evidence="1">
    <location>
        <begin position="83"/>
        <end position="92"/>
    </location>
</feature>
<proteinExistence type="predicted"/>
<dbReference type="EMBL" id="JARIHO010000018">
    <property type="protein sequence ID" value="KAJ7347930.1"/>
    <property type="molecule type" value="Genomic_DNA"/>
</dbReference>
<feature type="region of interest" description="Disordered" evidence="1">
    <location>
        <begin position="1"/>
        <end position="100"/>
    </location>
</feature>
<gene>
    <name evidence="2" type="ORF">DFH08DRAFT_960314</name>
</gene>
<feature type="compositionally biased region" description="Polar residues" evidence="1">
    <location>
        <begin position="45"/>
        <end position="57"/>
    </location>
</feature>
<name>A0AAD7A1Y9_9AGAR</name>
<comment type="caution">
    <text evidence="2">The sequence shown here is derived from an EMBL/GenBank/DDBJ whole genome shotgun (WGS) entry which is preliminary data.</text>
</comment>